<feature type="domain" description="Histidine kinase" evidence="16">
    <location>
        <begin position="161"/>
        <end position="376"/>
    </location>
</feature>
<dbReference type="InterPro" id="IPR036890">
    <property type="entry name" value="HATPase_C_sf"/>
</dbReference>
<dbReference type="Pfam" id="PF00672">
    <property type="entry name" value="HAMP"/>
    <property type="match status" value="1"/>
</dbReference>
<dbReference type="InterPro" id="IPR004358">
    <property type="entry name" value="Sig_transdc_His_kin-like_C"/>
</dbReference>
<evidence type="ECO:0000256" key="12">
    <source>
        <dbReference type="ARBA" id="ARBA00022989"/>
    </source>
</evidence>
<dbReference type="Gene3D" id="6.10.340.10">
    <property type="match status" value="1"/>
</dbReference>
<dbReference type="Gene3D" id="3.30.565.10">
    <property type="entry name" value="Histidine kinase-like ATPase, C-terminal domain"/>
    <property type="match status" value="1"/>
</dbReference>
<evidence type="ECO:0000256" key="3">
    <source>
        <dbReference type="ARBA" id="ARBA00004533"/>
    </source>
</evidence>
<dbReference type="InterPro" id="IPR036097">
    <property type="entry name" value="HisK_dim/P_sf"/>
</dbReference>
<keyword evidence="4 15" id="KW-1003">Cell membrane</keyword>
<evidence type="ECO:0000313" key="19">
    <source>
        <dbReference type="Proteomes" id="UP000252884"/>
    </source>
</evidence>
<comment type="subcellular location">
    <subcellularLocation>
        <location evidence="3 15">Cell inner membrane</location>
    </subcellularLocation>
    <subcellularLocation>
        <location evidence="2">Membrane</location>
        <topology evidence="2">Multi-pass membrane protein</topology>
    </subcellularLocation>
</comment>
<keyword evidence="10 15" id="KW-0418">Kinase</keyword>
<dbReference type="NCBIfam" id="TIGR01386">
    <property type="entry name" value="cztS_silS_copS"/>
    <property type="match status" value="1"/>
</dbReference>
<keyword evidence="14 15" id="KW-0472">Membrane</keyword>
<keyword evidence="19" id="KW-1185">Reference proteome</keyword>
<dbReference type="Pfam" id="PF02518">
    <property type="entry name" value="HATPase_c"/>
    <property type="match status" value="1"/>
</dbReference>
<name>A0A368XXD1_9BURK</name>
<keyword evidence="8 15" id="KW-0812">Transmembrane</keyword>
<evidence type="ECO:0000256" key="1">
    <source>
        <dbReference type="ARBA" id="ARBA00000085"/>
    </source>
</evidence>
<organism evidence="18 19">
    <name type="scientific">Pseudorhodoferax soli</name>
    <dbReference type="NCBI Taxonomy" id="545864"/>
    <lineage>
        <taxon>Bacteria</taxon>
        <taxon>Pseudomonadati</taxon>
        <taxon>Pseudomonadota</taxon>
        <taxon>Betaproteobacteria</taxon>
        <taxon>Burkholderiales</taxon>
        <taxon>Comamonadaceae</taxon>
    </lineage>
</organism>
<comment type="function">
    <text evidence="15">Member of a two-component regulatory system.</text>
</comment>
<dbReference type="GO" id="GO:0005524">
    <property type="term" value="F:ATP binding"/>
    <property type="evidence" value="ECO:0007669"/>
    <property type="project" value="UniProtKB-KW"/>
</dbReference>
<protein>
    <recommendedName>
        <fullName evidence="15">Sensor protein</fullName>
        <ecNumber evidence="15">2.7.13.3</ecNumber>
    </recommendedName>
</protein>
<dbReference type="PRINTS" id="PR00344">
    <property type="entry name" value="BCTRLSENSOR"/>
</dbReference>
<sequence length="391" mass="42727">MSSIPVLPEVPPPQPPGHGLPLRNSMAVQIALAISLATVLLMLVGCWMVGRLLEHEFTALPMAIPEQQRDAFIERAWRVMFWTLAAGALATSLLAWCITRRILTSVRQLGDTANRIGAQALGERLPADAVPAELAPVAQAFNGMLDRLQDAFSRLSGFSSDLAHDLRAPIHRLLTATQVTLSQPRSADEYRAVLEDAVTDYERIGRLIENILFLARADHAQTLLKADWQSMRERLTGMVEFFELLAEDRGLALALDVQPGLRAWADEVLFARAVGNLLTNALRHARPGSTVVVSAHAMAPGFARITVANEGDPIDPAHQADIFQRRYRIESPAAETGSGLGLAIVKSVMDLHHGRVGVRSAPGLPTAFTLDFPPPARRRVDFRPAARRSAR</sequence>
<evidence type="ECO:0000259" key="16">
    <source>
        <dbReference type="PROSITE" id="PS50109"/>
    </source>
</evidence>
<dbReference type="GO" id="GO:0000155">
    <property type="term" value="F:phosphorelay sensor kinase activity"/>
    <property type="evidence" value="ECO:0007669"/>
    <property type="project" value="InterPro"/>
</dbReference>
<evidence type="ECO:0000256" key="8">
    <source>
        <dbReference type="ARBA" id="ARBA00022692"/>
    </source>
</evidence>
<evidence type="ECO:0000256" key="5">
    <source>
        <dbReference type="ARBA" id="ARBA00022519"/>
    </source>
</evidence>
<keyword evidence="11 15" id="KW-0067">ATP-binding</keyword>
<dbReference type="OrthoDB" id="9786919at2"/>
<evidence type="ECO:0000313" key="18">
    <source>
        <dbReference type="EMBL" id="RCW71197.1"/>
    </source>
</evidence>
<evidence type="ECO:0000256" key="11">
    <source>
        <dbReference type="ARBA" id="ARBA00022840"/>
    </source>
</evidence>
<dbReference type="Gene3D" id="1.10.287.130">
    <property type="match status" value="1"/>
</dbReference>
<dbReference type="PANTHER" id="PTHR45436">
    <property type="entry name" value="SENSOR HISTIDINE KINASE YKOH"/>
    <property type="match status" value="1"/>
</dbReference>
<feature type="transmembrane region" description="Helical" evidence="15">
    <location>
        <begin position="79"/>
        <end position="98"/>
    </location>
</feature>
<evidence type="ECO:0000256" key="4">
    <source>
        <dbReference type="ARBA" id="ARBA00022475"/>
    </source>
</evidence>
<dbReference type="InterPro" id="IPR003660">
    <property type="entry name" value="HAMP_dom"/>
</dbReference>
<dbReference type="SMART" id="SM00304">
    <property type="entry name" value="HAMP"/>
    <property type="match status" value="1"/>
</dbReference>
<evidence type="ECO:0000256" key="14">
    <source>
        <dbReference type="ARBA" id="ARBA00023136"/>
    </source>
</evidence>
<dbReference type="SUPFAM" id="SSF47384">
    <property type="entry name" value="Homodimeric domain of signal transducing histidine kinase"/>
    <property type="match status" value="1"/>
</dbReference>
<keyword evidence="5 15" id="KW-0997">Cell inner membrane</keyword>
<dbReference type="SUPFAM" id="SSF55874">
    <property type="entry name" value="ATPase domain of HSP90 chaperone/DNA topoisomerase II/histidine kinase"/>
    <property type="match status" value="1"/>
</dbReference>
<dbReference type="InterPro" id="IPR050428">
    <property type="entry name" value="TCS_sensor_his_kinase"/>
</dbReference>
<accession>A0A368XXD1</accession>
<dbReference type="CDD" id="cd06225">
    <property type="entry name" value="HAMP"/>
    <property type="match status" value="1"/>
</dbReference>
<dbReference type="Proteomes" id="UP000252884">
    <property type="component" value="Unassembled WGS sequence"/>
</dbReference>
<evidence type="ECO:0000256" key="13">
    <source>
        <dbReference type="ARBA" id="ARBA00023012"/>
    </source>
</evidence>
<keyword evidence="6" id="KW-0597">Phosphoprotein</keyword>
<dbReference type="EC" id="2.7.13.3" evidence="15"/>
<dbReference type="InterPro" id="IPR003661">
    <property type="entry name" value="HisK_dim/P_dom"/>
</dbReference>
<comment type="caution">
    <text evidence="18">The sequence shown here is derived from an EMBL/GenBank/DDBJ whole genome shotgun (WGS) entry which is preliminary data.</text>
</comment>
<gene>
    <name evidence="18" type="ORF">DES41_10416</name>
</gene>
<feature type="domain" description="HAMP" evidence="17">
    <location>
        <begin position="100"/>
        <end position="153"/>
    </location>
</feature>
<feature type="transmembrane region" description="Helical" evidence="15">
    <location>
        <begin position="30"/>
        <end position="50"/>
    </location>
</feature>
<dbReference type="PANTHER" id="PTHR45436:SF15">
    <property type="entry name" value="SENSOR HISTIDINE KINASE CUSS"/>
    <property type="match status" value="1"/>
</dbReference>
<evidence type="ECO:0000256" key="10">
    <source>
        <dbReference type="ARBA" id="ARBA00022777"/>
    </source>
</evidence>
<keyword evidence="13 15" id="KW-0902">Two-component regulatory system</keyword>
<comment type="catalytic activity">
    <reaction evidence="1 15">
        <text>ATP + protein L-histidine = ADP + protein N-phospho-L-histidine.</text>
        <dbReference type="EC" id="2.7.13.3"/>
    </reaction>
</comment>
<evidence type="ECO:0000256" key="7">
    <source>
        <dbReference type="ARBA" id="ARBA00022679"/>
    </source>
</evidence>
<dbReference type="PROSITE" id="PS50885">
    <property type="entry name" value="HAMP"/>
    <property type="match status" value="1"/>
</dbReference>
<evidence type="ECO:0000259" key="17">
    <source>
        <dbReference type="PROSITE" id="PS50885"/>
    </source>
</evidence>
<keyword evidence="7 15" id="KW-0808">Transferase</keyword>
<dbReference type="AlphaFoldDB" id="A0A368XXD1"/>
<dbReference type="Pfam" id="PF00512">
    <property type="entry name" value="HisKA"/>
    <property type="match status" value="1"/>
</dbReference>
<dbReference type="GO" id="GO:0005886">
    <property type="term" value="C:plasma membrane"/>
    <property type="evidence" value="ECO:0007669"/>
    <property type="project" value="UniProtKB-SubCell"/>
</dbReference>
<dbReference type="PROSITE" id="PS50109">
    <property type="entry name" value="HIS_KIN"/>
    <property type="match status" value="1"/>
</dbReference>
<keyword evidence="12 15" id="KW-1133">Transmembrane helix</keyword>
<dbReference type="SMART" id="SM00387">
    <property type="entry name" value="HATPase_c"/>
    <property type="match status" value="1"/>
</dbReference>
<dbReference type="CDD" id="cd00082">
    <property type="entry name" value="HisKA"/>
    <property type="match status" value="1"/>
</dbReference>
<dbReference type="InterPro" id="IPR003594">
    <property type="entry name" value="HATPase_dom"/>
</dbReference>
<dbReference type="InterPro" id="IPR006290">
    <property type="entry name" value="CztS_silS_copS"/>
</dbReference>
<dbReference type="EMBL" id="QPJK01000004">
    <property type="protein sequence ID" value="RCW71197.1"/>
    <property type="molecule type" value="Genomic_DNA"/>
</dbReference>
<dbReference type="RefSeq" id="WP_114468454.1">
    <property type="nucleotide sequence ID" value="NZ_QPJK01000004.1"/>
</dbReference>
<dbReference type="SMART" id="SM00388">
    <property type="entry name" value="HisKA"/>
    <property type="match status" value="1"/>
</dbReference>
<proteinExistence type="predicted"/>
<evidence type="ECO:0000256" key="9">
    <source>
        <dbReference type="ARBA" id="ARBA00022741"/>
    </source>
</evidence>
<dbReference type="InterPro" id="IPR005467">
    <property type="entry name" value="His_kinase_dom"/>
</dbReference>
<evidence type="ECO:0000256" key="15">
    <source>
        <dbReference type="RuleBase" id="RU364088"/>
    </source>
</evidence>
<keyword evidence="9 15" id="KW-0547">Nucleotide-binding</keyword>
<reference evidence="18 19" key="1">
    <citation type="submission" date="2018-07" db="EMBL/GenBank/DDBJ databases">
        <title>Genomic Encyclopedia of Type Strains, Phase IV (KMG-IV): sequencing the most valuable type-strain genomes for metagenomic binning, comparative biology and taxonomic classification.</title>
        <authorList>
            <person name="Goeker M."/>
        </authorList>
    </citation>
    <scope>NUCLEOTIDE SEQUENCE [LARGE SCALE GENOMIC DNA]</scope>
    <source>
        <strain evidence="18 19">DSM 21634</strain>
    </source>
</reference>
<evidence type="ECO:0000256" key="2">
    <source>
        <dbReference type="ARBA" id="ARBA00004141"/>
    </source>
</evidence>
<evidence type="ECO:0000256" key="6">
    <source>
        <dbReference type="ARBA" id="ARBA00022553"/>
    </source>
</evidence>